<reference evidence="1" key="1">
    <citation type="submission" date="2019-08" db="EMBL/GenBank/DDBJ databases">
        <title>The improved chromosome-level genome for the pearl oyster Pinctada fucata martensii using PacBio sequencing and Hi-C.</title>
        <authorList>
            <person name="Zheng Z."/>
        </authorList>
    </citation>
    <scope>NUCLEOTIDE SEQUENCE</scope>
    <source>
        <strain evidence="1">ZZ-2019</strain>
        <tissue evidence="1">Adductor muscle</tissue>
    </source>
</reference>
<comment type="caution">
    <text evidence="1">The sequence shown here is derived from an EMBL/GenBank/DDBJ whole genome shotgun (WGS) entry which is preliminary data.</text>
</comment>
<dbReference type="EMBL" id="VSWD01000005">
    <property type="protein sequence ID" value="KAK3103782.1"/>
    <property type="molecule type" value="Genomic_DNA"/>
</dbReference>
<keyword evidence="2" id="KW-1185">Reference proteome</keyword>
<protein>
    <submittedName>
        <fullName evidence="1">Uncharacterized protein</fullName>
    </submittedName>
</protein>
<dbReference type="Proteomes" id="UP001186944">
    <property type="component" value="Unassembled WGS sequence"/>
</dbReference>
<proteinExistence type="predicted"/>
<name>A0AA88YMF8_PINIB</name>
<evidence type="ECO:0000313" key="2">
    <source>
        <dbReference type="Proteomes" id="UP001186944"/>
    </source>
</evidence>
<evidence type="ECO:0000313" key="1">
    <source>
        <dbReference type="EMBL" id="KAK3103782.1"/>
    </source>
</evidence>
<organism evidence="1 2">
    <name type="scientific">Pinctada imbricata</name>
    <name type="common">Atlantic pearl-oyster</name>
    <name type="synonym">Pinctada martensii</name>
    <dbReference type="NCBI Taxonomy" id="66713"/>
    <lineage>
        <taxon>Eukaryota</taxon>
        <taxon>Metazoa</taxon>
        <taxon>Spiralia</taxon>
        <taxon>Lophotrochozoa</taxon>
        <taxon>Mollusca</taxon>
        <taxon>Bivalvia</taxon>
        <taxon>Autobranchia</taxon>
        <taxon>Pteriomorphia</taxon>
        <taxon>Pterioida</taxon>
        <taxon>Pterioidea</taxon>
        <taxon>Pteriidae</taxon>
        <taxon>Pinctada</taxon>
    </lineage>
</organism>
<accession>A0AA88YMF8</accession>
<gene>
    <name evidence="1" type="ORF">FSP39_021853</name>
</gene>
<sequence>MNPHLHTVSVPIFEPSQHLDKVLDYRSHQPSQHLDKVLDFRPVQLEFHNIPNPDPVASTVAWLTDRSPRRKTHRL</sequence>
<dbReference type="AlphaFoldDB" id="A0AA88YMF8"/>